<feature type="transmembrane region" description="Helical" evidence="1">
    <location>
        <begin position="280"/>
        <end position="304"/>
    </location>
</feature>
<protein>
    <submittedName>
        <fullName evidence="2">Uncharacterized protein</fullName>
    </submittedName>
</protein>
<reference evidence="2 3" key="1">
    <citation type="submission" date="2015-12" db="EMBL/GenBank/DDBJ databases">
        <title>The genome of Folsomia candida.</title>
        <authorList>
            <person name="Faddeeva A."/>
            <person name="Derks M.F."/>
            <person name="Anvar Y."/>
            <person name="Smit S."/>
            <person name="Van Straalen N."/>
            <person name="Roelofs D."/>
        </authorList>
    </citation>
    <scope>NUCLEOTIDE SEQUENCE [LARGE SCALE GENOMIC DNA]</scope>
    <source>
        <strain evidence="2 3">VU population</strain>
        <tissue evidence="2">Whole body</tissue>
    </source>
</reference>
<keyword evidence="1" id="KW-0472">Membrane</keyword>
<sequence>MAYADVPLKRLVFDTFLNKFNRFVDHPVKYDVTKHTFAPNKARISVKRLFCHFSTIFEDICGLVVLLGCLYSTEFLDRVLLLDKFIIFVYVIAHYLVFLMYYTLYTKMDSVISLLNDVAVLDGIFRELWKPLRPNLKTSFLQQVRADVTILPMTFCTFGLFPLLLVGLVGRDGLYWLLLYTSEVQNWSLLVKFLIIIVTRVLAMVCFYDGWLTLQFFILAAIYVLSICLRQISNLVEYLDLNVDWGRARSANSKGQLSCAFHLHNCLSLIVVDIETATNLAIGGLIGLGFVISVAANYGAIVLYSRLNAASYMPILGLSVFVLCVIAFLWPQACQFYEKSEKFLGKVKRRDIGKYERRVVRSMRPLRTPPTAIDYGRKGTKSAYVLAILENTVNAVLCFK</sequence>
<keyword evidence="1" id="KW-1133">Transmembrane helix</keyword>
<accession>A0A226DCH9</accession>
<organism evidence="2 3">
    <name type="scientific">Folsomia candida</name>
    <name type="common">Springtail</name>
    <dbReference type="NCBI Taxonomy" id="158441"/>
    <lineage>
        <taxon>Eukaryota</taxon>
        <taxon>Metazoa</taxon>
        <taxon>Ecdysozoa</taxon>
        <taxon>Arthropoda</taxon>
        <taxon>Hexapoda</taxon>
        <taxon>Collembola</taxon>
        <taxon>Entomobryomorpha</taxon>
        <taxon>Isotomoidea</taxon>
        <taxon>Isotomidae</taxon>
        <taxon>Proisotominae</taxon>
        <taxon>Folsomia</taxon>
    </lineage>
</organism>
<dbReference type="AlphaFoldDB" id="A0A226DCH9"/>
<feature type="transmembrane region" description="Helical" evidence="1">
    <location>
        <begin position="311"/>
        <end position="330"/>
    </location>
</feature>
<feature type="transmembrane region" description="Helical" evidence="1">
    <location>
        <begin position="49"/>
        <end position="73"/>
    </location>
</feature>
<feature type="transmembrane region" description="Helical" evidence="1">
    <location>
        <begin position="214"/>
        <end position="232"/>
    </location>
</feature>
<proteinExistence type="predicted"/>
<keyword evidence="1" id="KW-0812">Transmembrane</keyword>
<feature type="transmembrane region" description="Helical" evidence="1">
    <location>
        <begin position="85"/>
        <end position="104"/>
    </location>
</feature>
<evidence type="ECO:0000313" key="2">
    <source>
        <dbReference type="EMBL" id="OXA41956.1"/>
    </source>
</evidence>
<keyword evidence="3" id="KW-1185">Reference proteome</keyword>
<comment type="caution">
    <text evidence="2">The sequence shown here is derived from an EMBL/GenBank/DDBJ whole genome shotgun (WGS) entry which is preliminary data.</text>
</comment>
<feature type="transmembrane region" description="Helical" evidence="1">
    <location>
        <begin position="148"/>
        <end position="169"/>
    </location>
</feature>
<name>A0A226DCH9_FOLCA</name>
<dbReference type="EMBL" id="LNIX01000027">
    <property type="protein sequence ID" value="OXA41956.1"/>
    <property type="molecule type" value="Genomic_DNA"/>
</dbReference>
<evidence type="ECO:0000313" key="3">
    <source>
        <dbReference type="Proteomes" id="UP000198287"/>
    </source>
</evidence>
<gene>
    <name evidence="2" type="ORF">Fcan01_23282</name>
</gene>
<feature type="transmembrane region" description="Helical" evidence="1">
    <location>
        <begin position="189"/>
        <end position="207"/>
    </location>
</feature>
<evidence type="ECO:0000256" key="1">
    <source>
        <dbReference type="SAM" id="Phobius"/>
    </source>
</evidence>
<dbReference type="Proteomes" id="UP000198287">
    <property type="component" value="Unassembled WGS sequence"/>
</dbReference>